<gene>
    <name evidence="3" type="ORF">FMM06_07210</name>
</gene>
<proteinExistence type="predicted"/>
<feature type="transmembrane region" description="Helical" evidence="1">
    <location>
        <begin position="184"/>
        <end position="202"/>
    </location>
</feature>
<evidence type="ECO:0000256" key="2">
    <source>
        <dbReference type="SAM" id="SignalP"/>
    </source>
</evidence>
<dbReference type="AlphaFoldDB" id="A0A552UI61"/>
<dbReference type="RefSeq" id="WP_144236602.1">
    <property type="nucleotide sequence ID" value="NZ_VJWA01000001.1"/>
</dbReference>
<dbReference type="InterPro" id="IPR013424">
    <property type="entry name" value="Ice-binding_C"/>
</dbReference>
<comment type="caution">
    <text evidence="3">The sequence shown here is derived from an EMBL/GenBank/DDBJ whole genome shotgun (WGS) entry which is preliminary data.</text>
</comment>
<dbReference type="EMBL" id="VJWA01000001">
    <property type="protein sequence ID" value="TRW17908.1"/>
    <property type="molecule type" value="Genomic_DNA"/>
</dbReference>
<keyword evidence="4" id="KW-1185">Reference proteome</keyword>
<sequence>MLRHAFAALALVATPATAATYTLDLTGMIANMTSGSFTFNNIDFQAGGLTLSDITPFTVEAGDTIQFTVALDGSFVVPKSFATPGYAQFVGINFDAMIPPIEPVATSGVLNLTGLVGDLPNPQPAGCGNCVGLIGGRAFGEAFSFTGLFGSAVIDALAAPYEITSVSISYQINPTPFAAVPEPATWALMIGGFFLSGGLVRARRPRARVTA</sequence>
<protein>
    <submittedName>
        <fullName evidence="3">PEP-CTERM sorting domain-containing protein</fullName>
    </submittedName>
</protein>
<feature type="chain" id="PRO_5021913169" evidence="2">
    <location>
        <begin position="19"/>
        <end position="211"/>
    </location>
</feature>
<keyword evidence="1" id="KW-0812">Transmembrane</keyword>
<organism evidence="3 4">
    <name type="scientific">Glacieibacterium frigidum</name>
    <dbReference type="NCBI Taxonomy" id="2593303"/>
    <lineage>
        <taxon>Bacteria</taxon>
        <taxon>Pseudomonadati</taxon>
        <taxon>Pseudomonadota</taxon>
        <taxon>Alphaproteobacteria</taxon>
        <taxon>Sphingomonadales</taxon>
        <taxon>Sphingosinicellaceae</taxon>
        <taxon>Glacieibacterium</taxon>
    </lineage>
</organism>
<dbReference type="OrthoDB" id="7571274at2"/>
<evidence type="ECO:0000313" key="3">
    <source>
        <dbReference type="EMBL" id="TRW17908.1"/>
    </source>
</evidence>
<dbReference type="NCBIfam" id="NF035944">
    <property type="entry name" value="PEPxxWA-CTERM"/>
    <property type="match status" value="1"/>
</dbReference>
<evidence type="ECO:0000256" key="1">
    <source>
        <dbReference type="SAM" id="Phobius"/>
    </source>
</evidence>
<dbReference type="Proteomes" id="UP000317894">
    <property type="component" value="Unassembled WGS sequence"/>
</dbReference>
<feature type="signal peptide" evidence="2">
    <location>
        <begin position="1"/>
        <end position="18"/>
    </location>
</feature>
<keyword evidence="1" id="KW-0472">Membrane</keyword>
<evidence type="ECO:0000313" key="4">
    <source>
        <dbReference type="Proteomes" id="UP000317894"/>
    </source>
</evidence>
<keyword evidence="1" id="KW-1133">Transmembrane helix</keyword>
<name>A0A552UI61_9SPHN</name>
<keyword evidence="2" id="KW-0732">Signal</keyword>
<dbReference type="NCBIfam" id="TIGR02595">
    <property type="entry name" value="PEP_CTERM"/>
    <property type="match status" value="1"/>
</dbReference>
<accession>A0A552UI61</accession>
<reference evidence="3 4" key="1">
    <citation type="submission" date="2019-07" db="EMBL/GenBank/DDBJ databases">
        <title>Novel species isolated from glacier.</title>
        <authorList>
            <person name="Liu Q."/>
            <person name="Xin Y.-H."/>
        </authorList>
    </citation>
    <scope>NUCLEOTIDE SEQUENCE [LARGE SCALE GENOMIC DNA]</scope>
    <source>
        <strain evidence="3 4">LB1R16</strain>
    </source>
</reference>